<protein>
    <recommendedName>
        <fullName evidence="7">Major facilitator superfamily (MFS) profile domain-containing protein</fullName>
    </recommendedName>
</protein>
<feature type="transmembrane region" description="Helical" evidence="6">
    <location>
        <begin position="220"/>
        <end position="246"/>
    </location>
</feature>
<comment type="caution">
    <text evidence="8">The sequence shown here is derived from an EMBL/GenBank/DDBJ whole genome shotgun (WGS) entry which is preliminary data.</text>
</comment>
<evidence type="ECO:0000313" key="9">
    <source>
        <dbReference type="Proteomes" id="UP000249363"/>
    </source>
</evidence>
<dbReference type="SUPFAM" id="SSF103473">
    <property type="entry name" value="MFS general substrate transporter"/>
    <property type="match status" value="1"/>
</dbReference>
<name>A0A364KR18_TALAM</name>
<feature type="transmembrane region" description="Helical" evidence="6">
    <location>
        <begin position="157"/>
        <end position="178"/>
    </location>
</feature>
<evidence type="ECO:0000259" key="7">
    <source>
        <dbReference type="PROSITE" id="PS50850"/>
    </source>
</evidence>
<evidence type="ECO:0000313" key="8">
    <source>
        <dbReference type="EMBL" id="RAO65983.1"/>
    </source>
</evidence>
<dbReference type="Proteomes" id="UP000249363">
    <property type="component" value="Unassembled WGS sequence"/>
</dbReference>
<evidence type="ECO:0000256" key="3">
    <source>
        <dbReference type="ARBA" id="ARBA00022989"/>
    </source>
</evidence>
<feature type="transmembrane region" description="Helical" evidence="6">
    <location>
        <begin position="293"/>
        <end position="319"/>
    </location>
</feature>
<dbReference type="Gene3D" id="1.20.1250.20">
    <property type="entry name" value="MFS general substrate transporter like domains"/>
    <property type="match status" value="1"/>
</dbReference>
<feature type="transmembrane region" description="Helical" evidence="6">
    <location>
        <begin position="331"/>
        <end position="351"/>
    </location>
</feature>
<feature type="transmembrane region" description="Helical" evidence="6">
    <location>
        <begin position="372"/>
        <end position="395"/>
    </location>
</feature>
<feature type="transmembrane region" description="Helical" evidence="6">
    <location>
        <begin position="91"/>
        <end position="115"/>
    </location>
</feature>
<reference evidence="8 9" key="1">
    <citation type="journal article" date="2017" name="Biotechnol. Biofuels">
        <title>Differential beta-glucosidase expression as a function of carbon source availability in Talaromyces amestolkiae: a genomic and proteomic approach.</title>
        <authorList>
            <person name="de Eugenio L.I."/>
            <person name="Mendez-Liter J.A."/>
            <person name="Nieto-Dominguez M."/>
            <person name="Alonso L."/>
            <person name="Gil-Munoz J."/>
            <person name="Barriuso J."/>
            <person name="Prieto A."/>
            <person name="Martinez M.J."/>
        </authorList>
    </citation>
    <scope>NUCLEOTIDE SEQUENCE [LARGE SCALE GENOMIC DNA]</scope>
    <source>
        <strain evidence="8 9">CIB</strain>
    </source>
</reference>
<proteinExistence type="predicted"/>
<dbReference type="AlphaFoldDB" id="A0A364KR18"/>
<comment type="subcellular location">
    <subcellularLocation>
        <location evidence="1">Membrane</location>
        <topology evidence="1">Multi-pass membrane protein</topology>
    </subcellularLocation>
</comment>
<dbReference type="FunFam" id="1.20.1250.20:FF:000011">
    <property type="entry name" value="MFS multidrug transporter, putative"/>
    <property type="match status" value="1"/>
</dbReference>
<accession>A0A364KR18</accession>
<dbReference type="EMBL" id="MIKG01000002">
    <property type="protein sequence ID" value="RAO65983.1"/>
    <property type="molecule type" value="Genomic_DNA"/>
</dbReference>
<dbReference type="PROSITE" id="PS50850">
    <property type="entry name" value="MFS"/>
    <property type="match status" value="1"/>
</dbReference>
<keyword evidence="2 6" id="KW-0812">Transmembrane</keyword>
<evidence type="ECO:0000256" key="2">
    <source>
        <dbReference type="ARBA" id="ARBA00022692"/>
    </source>
</evidence>
<dbReference type="GeneID" id="63791212"/>
<gene>
    <name evidence="8" type="ORF">BHQ10_001995</name>
</gene>
<evidence type="ECO:0000256" key="1">
    <source>
        <dbReference type="ARBA" id="ARBA00004141"/>
    </source>
</evidence>
<dbReference type="GO" id="GO:0005886">
    <property type="term" value="C:plasma membrane"/>
    <property type="evidence" value="ECO:0007669"/>
    <property type="project" value="TreeGrafter"/>
</dbReference>
<dbReference type="InterPro" id="IPR011701">
    <property type="entry name" value="MFS"/>
</dbReference>
<dbReference type="InterPro" id="IPR020846">
    <property type="entry name" value="MFS_dom"/>
</dbReference>
<sequence length="406" mass="44007">MTAESPELSSIRSTDEDKPVDVEATAEIGNVTEKKDPNLVEYDGPDDPGNPQNFSTVKKVYIAGNLAMLTCMSTFASSVMSPGVSDIAIEFGVSAEVAILSTALFVLGFAVGPMAFGPASEVVGRKYPMTVGVFVFAIFAIPVAVAKNAATIFVCRFIAGVFGAAPLAISGGTLADIFDPISRGIAVAGFASATFLGPVLGPIVGGFITMSHLGWRWTQWLTLILALFFLLVYFFTVPETYAPVLLTRRAKKLRRETGNMALHSLTSERKIKISDMGRIYVLKPWIMLIQEPILALITLYLGFIYGFLYLCFEAFPITFQEKRGWNKGVGALPFLAITVGVLVGVALIIFHTKTRVQRQMNERGAVAPEERLVPMMLGSFLLPIGMFWFACAFSSSRSSSLGLFTD</sequence>
<dbReference type="PANTHER" id="PTHR23502:SF47">
    <property type="entry name" value="MAJOR FACILITATOR SUPERFAMILY (MFS) PROFILE DOMAIN-CONTAINING PROTEIN-RELATED"/>
    <property type="match status" value="1"/>
</dbReference>
<organism evidence="8 9">
    <name type="scientific">Talaromyces amestolkiae</name>
    <dbReference type="NCBI Taxonomy" id="1196081"/>
    <lineage>
        <taxon>Eukaryota</taxon>
        <taxon>Fungi</taxon>
        <taxon>Dikarya</taxon>
        <taxon>Ascomycota</taxon>
        <taxon>Pezizomycotina</taxon>
        <taxon>Eurotiomycetes</taxon>
        <taxon>Eurotiomycetidae</taxon>
        <taxon>Eurotiales</taxon>
        <taxon>Trichocomaceae</taxon>
        <taxon>Talaromyces</taxon>
        <taxon>Talaromyces sect. Talaromyces</taxon>
    </lineage>
</organism>
<keyword evidence="3 6" id="KW-1133">Transmembrane helix</keyword>
<evidence type="ECO:0000256" key="6">
    <source>
        <dbReference type="SAM" id="Phobius"/>
    </source>
</evidence>
<dbReference type="Pfam" id="PF07690">
    <property type="entry name" value="MFS_1"/>
    <property type="match status" value="1"/>
</dbReference>
<dbReference type="OrthoDB" id="446368at2759"/>
<feature type="transmembrane region" description="Helical" evidence="6">
    <location>
        <begin position="127"/>
        <end position="145"/>
    </location>
</feature>
<dbReference type="STRING" id="1196081.A0A364KR18"/>
<feature type="domain" description="Major facilitator superfamily (MFS) profile" evidence="7">
    <location>
        <begin position="62"/>
        <end position="406"/>
    </location>
</feature>
<dbReference type="GO" id="GO:0022857">
    <property type="term" value="F:transmembrane transporter activity"/>
    <property type="evidence" value="ECO:0007669"/>
    <property type="project" value="InterPro"/>
</dbReference>
<evidence type="ECO:0000256" key="5">
    <source>
        <dbReference type="SAM" id="MobiDB-lite"/>
    </source>
</evidence>
<feature type="transmembrane region" description="Helical" evidence="6">
    <location>
        <begin position="60"/>
        <end position="79"/>
    </location>
</feature>
<keyword evidence="9" id="KW-1185">Reference proteome</keyword>
<feature type="region of interest" description="Disordered" evidence="5">
    <location>
        <begin position="1"/>
        <end position="50"/>
    </location>
</feature>
<keyword evidence="4 6" id="KW-0472">Membrane</keyword>
<feature type="transmembrane region" description="Helical" evidence="6">
    <location>
        <begin position="185"/>
        <end position="208"/>
    </location>
</feature>
<dbReference type="PANTHER" id="PTHR23502">
    <property type="entry name" value="MAJOR FACILITATOR SUPERFAMILY"/>
    <property type="match status" value="1"/>
</dbReference>
<dbReference type="RefSeq" id="XP_040730500.1">
    <property type="nucleotide sequence ID" value="XM_040874091.1"/>
</dbReference>
<dbReference type="InterPro" id="IPR036259">
    <property type="entry name" value="MFS_trans_sf"/>
</dbReference>
<evidence type="ECO:0000256" key="4">
    <source>
        <dbReference type="ARBA" id="ARBA00023136"/>
    </source>
</evidence>